<dbReference type="PANTHER" id="PTHR30015">
    <property type="entry name" value="MRR RESTRICTION SYSTEM PROTEIN"/>
    <property type="match status" value="1"/>
</dbReference>
<keyword evidence="2" id="KW-0378">Hydrolase</keyword>
<dbReference type="InterPro" id="IPR052906">
    <property type="entry name" value="Type_IV_Methyl-Rstrct_Enzyme"/>
</dbReference>
<dbReference type="RefSeq" id="WP_137300504.1">
    <property type="nucleotide sequence ID" value="NZ_BMVD01000002.1"/>
</dbReference>
<sequence>MPYDDMDDTQFEEFCFALMGELGFVNLDWRKGTGLSASPSDSGRDIVAQLPREELDGRHYLETWFVDCKHYKRGVPPDKITSLLSWATAERADVALVIASNYLSNPCKDFLKSYETNNRPPFRVRYWERPNLERLLEGRDEFIMRHLRSERRTETEIIEAEQEFFDRVWYGRKMALEARLATGDKSFPEDLIAKMRDACREMEAKYGKENLGPYTDFEWGMVNGKLSALRWVLGDEWDFLDT</sequence>
<proteinExistence type="predicted"/>
<keyword evidence="2" id="KW-0255">Endonuclease</keyword>
<dbReference type="Gene3D" id="3.40.1350.10">
    <property type="match status" value="1"/>
</dbReference>
<dbReference type="Proteomes" id="UP000308632">
    <property type="component" value="Unassembled WGS sequence"/>
</dbReference>
<organism evidence="2 3">
    <name type="scientific">Streptomyces galbus</name>
    <dbReference type="NCBI Taxonomy" id="33898"/>
    <lineage>
        <taxon>Bacteria</taxon>
        <taxon>Bacillati</taxon>
        <taxon>Actinomycetota</taxon>
        <taxon>Actinomycetes</taxon>
        <taxon>Kitasatosporales</taxon>
        <taxon>Streptomycetaceae</taxon>
        <taxon>Streptomyces</taxon>
    </lineage>
</organism>
<evidence type="ECO:0000313" key="2">
    <source>
        <dbReference type="EMBL" id="TKT09562.1"/>
    </source>
</evidence>
<feature type="domain" description="Restriction endonuclease type IV Mrr" evidence="1">
    <location>
        <begin position="4"/>
        <end position="135"/>
    </location>
</feature>
<name>A0A4U5X4W8_STRGB</name>
<dbReference type="InterPro" id="IPR011856">
    <property type="entry name" value="tRNA_endonuc-like_dom_sf"/>
</dbReference>
<accession>A0A4U5X4W8</accession>
<gene>
    <name evidence="2" type="ORF">E4U92_11550</name>
</gene>
<comment type="caution">
    <text evidence="2">The sequence shown here is derived from an EMBL/GenBank/DDBJ whole genome shotgun (WGS) entry which is preliminary data.</text>
</comment>
<evidence type="ECO:0000259" key="1">
    <source>
        <dbReference type="Pfam" id="PF04471"/>
    </source>
</evidence>
<dbReference type="GO" id="GO:0009307">
    <property type="term" value="P:DNA restriction-modification system"/>
    <property type="evidence" value="ECO:0007669"/>
    <property type="project" value="InterPro"/>
</dbReference>
<protein>
    <submittedName>
        <fullName evidence="2">Restriction endonuclease</fullName>
    </submittedName>
</protein>
<dbReference type="GO" id="GO:0015666">
    <property type="term" value="F:restriction endodeoxyribonuclease activity"/>
    <property type="evidence" value="ECO:0007669"/>
    <property type="project" value="TreeGrafter"/>
</dbReference>
<keyword evidence="2" id="KW-0540">Nuclease</keyword>
<dbReference type="PANTHER" id="PTHR30015:SF6">
    <property type="entry name" value="SLL1429 PROTEIN"/>
    <property type="match status" value="1"/>
</dbReference>
<dbReference type="EMBL" id="SZPR01000011">
    <property type="protein sequence ID" value="TKT09562.1"/>
    <property type="molecule type" value="Genomic_DNA"/>
</dbReference>
<dbReference type="GO" id="GO:0003677">
    <property type="term" value="F:DNA binding"/>
    <property type="evidence" value="ECO:0007669"/>
    <property type="project" value="InterPro"/>
</dbReference>
<evidence type="ECO:0000313" key="3">
    <source>
        <dbReference type="Proteomes" id="UP000308632"/>
    </source>
</evidence>
<dbReference type="AlphaFoldDB" id="A0A4U5X4W8"/>
<dbReference type="SUPFAM" id="SSF52980">
    <property type="entry name" value="Restriction endonuclease-like"/>
    <property type="match status" value="1"/>
</dbReference>
<dbReference type="InterPro" id="IPR011335">
    <property type="entry name" value="Restrct_endonuc-II-like"/>
</dbReference>
<dbReference type="InterPro" id="IPR007560">
    <property type="entry name" value="Restrct_endonuc_IV_Mrr"/>
</dbReference>
<dbReference type="Pfam" id="PF04471">
    <property type="entry name" value="Mrr_cat"/>
    <property type="match status" value="1"/>
</dbReference>
<reference evidence="2 3" key="1">
    <citation type="submission" date="2019-04" db="EMBL/GenBank/DDBJ databases">
        <title>Streptomyces lasaliensis sp.nov., an Actinomycete isolated from soil which produces the polyether antibiotic lasalocid.</title>
        <authorList>
            <person name="Erwin G."/>
            <person name="Haber C."/>
        </authorList>
    </citation>
    <scope>NUCLEOTIDE SEQUENCE [LARGE SCALE GENOMIC DNA]</scope>
    <source>
        <strain evidence="2 3">DSM 40089</strain>
    </source>
</reference>